<keyword evidence="3 7" id="KW-0479">Metal-binding</keyword>
<dbReference type="PRINTS" id="PR00385">
    <property type="entry name" value="P450"/>
</dbReference>
<keyword evidence="2 7" id="KW-0349">Heme</keyword>
<dbReference type="RefSeq" id="WP_153532852.1">
    <property type="nucleotide sequence ID" value="NZ_WEGH01000002.1"/>
</dbReference>
<dbReference type="GO" id="GO:0020037">
    <property type="term" value="F:heme binding"/>
    <property type="evidence" value="ECO:0007669"/>
    <property type="project" value="InterPro"/>
</dbReference>
<dbReference type="EMBL" id="WEGH01000002">
    <property type="protein sequence ID" value="MQY04662.1"/>
    <property type="molecule type" value="Genomic_DNA"/>
</dbReference>
<keyword evidence="6 7" id="KW-0503">Monooxygenase</keyword>
<dbReference type="InterPro" id="IPR017972">
    <property type="entry name" value="Cyt_P450_CS"/>
</dbReference>
<evidence type="ECO:0000256" key="1">
    <source>
        <dbReference type="ARBA" id="ARBA00010617"/>
    </source>
</evidence>
<evidence type="ECO:0000256" key="7">
    <source>
        <dbReference type="RuleBase" id="RU000461"/>
    </source>
</evidence>
<dbReference type="Gene3D" id="1.10.630.10">
    <property type="entry name" value="Cytochrome P450"/>
    <property type="match status" value="1"/>
</dbReference>
<keyword evidence="4 7" id="KW-0560">Oxidoreductase</keyword>
<dbReference type="FunFam" id="1.10.630.10:FF:000018">
    <property type="entry name" value="Cytochrome P450 monooxygenase"/>
    <property type="match status" value="1"/>
</dbReference>
<keyword evidence="5 7" id="KW-0408">Iron</keyword>
<name>A0A7K0BUU7_9ACTN</name>
<dbReference type="Pfam" id="PF00067">
    <property type="entry name" value="p450"/>
    <property type="match status" value="1"/>
</dbReference>
<evidence type="ECO:0000256" key="2">
    <source>
        <dbReference type="ARBA" id="ARBA00022617"/>
    </source>
</evidence>
<comment type="similarity">
    <text evidence="1 7">Belongs to the cytochrome P450 family.</text>
</comment>
<dbReference type="GO" id="GO:0016705">
    <property type="term" value="F:oxidoreductase activity, acting on paired donors, with incorporation or reduction of molecular oxygen"/>
    <property type="evidence" value="ECO:0007669"/>
    <property type="project" value="InterPro"/>
</dbReference>
<dbReference type="InterPro" id="IPR001128">
    <property type="entry name" value="Cyt_P450"/>
</dbReference>
<dbReference type="InterPro" id="IPR036396">
    <property type="entry name" value="Cyt_P450_sf"/>
</dbReference>
<dbReference type="PANTHER" id="PTHR46696:SF1">
    <property type="entry name" value="CYTOCHROME P450 YJIB-RELATED"/>
    <property type="match status" value="1"/>
</dbReference>
<dbReference type="CDD" id="cd11031">
    <property type="entry name" value="Cyp158A-like"/>
    <property type="match status" value="1"/>
</dbReference>
<organism evidence="9 10">
    <name type="scientific">Actinomadura macrotermitis</name>
    <dbReference type="NCBI Taxonomy" id="2585200"/>
    <lineage>
        <taxon>Bacteria</taxon>
        <taxon>Bacillati</taxon>
        <taxon>Actinomycetota</taxon>
        <taxon>Actinomycetes</taxon>
        <taxon>Streptosporangiales</taxon>
        <taxon>Thermomonosporaceae</taxon>
        <taxon>Actinomadura</taxon>
    </lineage>
</organism>
<sequence length="393" mass="43297">MPRDYIIDYPSSADYAGELPPEFDALRGQGPASRVRLPDGRTAWLVTRHEDVRTVLVGGRFTRDLTEPRDGGDGASPVRTVNMDGRPHAQLRGLVSKAFTVRRVEAMRPRIQRVAGRLLDSMEEQGPPADLVRHFAAPLPSIVICELLGFPHADHEMLSDWCDRITTVDGQGPGRQAGLELGAYIDRAVRARRAGTGPGTDLLSTLVQAHDDEERLTHEELVLLVIVLLAGGLETTQTAISAGLARLLRNPDQLGRLRADPGLIDSAIEELLRFQPVIDLNRVQKATEDVWLGERLVRAGDLVQISINSANRDDEVFPGGDRFEIAREPNPHLAFGHGAHHCLGAALARAELKTAFSALLRRFPRLDLAVPPESLRWRGGHVTLRLEELPVTW</sequence>
<dbReference type="OrthoDB" id="3664945at2"/>
<evidence type="ECO:0000256" key="3">
    <source>
        <dbReference type="ARBA" id="ARBA00022723"/>
    </source>
</evidence>
<feature type="compositionally biased region" description="Basic and acidic residues" evidence="8">
    <location>
        <begin position="63"/>
        <end position="72"/>
    </location>
</feature>
<gene>
    <name evidence="9" type="primary">mycG_3</name>
    <name evidence="9" type="ORF">ACRB68_27230</name>
</gene>
<dbReference type="SUPFAM" id="SSF48264">
    <property type="entry name" value="Cytochrome P450"/>
    <property type="match status" value="1"/>
</dbReference>
<evidence type="ECO:0000256" key="6">
    <source>
        <dbReference type="ARBA" id="ARBA00023033"/>
    </source>
</evidence>
<comment type="caution">
    <text evidence="9">The sequence shown here is derived from an EMBL/GenBank/DDBJ whole genome shotgun (WGS) entry which is preliminary data.</text>
</comment>
<dbReference type="PROSITE" id="PS00086">
    <property type="entry name" value="CYTOCHROME_P450"/>
    <property type="match status" value="1"/>
</dbReference>
<evidence type="ECO:0000313" key="10">
    <source>
        <dbReference type="Proteomes" id="UP000487268"/>
    </source>
</evidence>
<keyword evidence="10" id="KW-1185">Reference proteome</keyword>
<evidence type="ECO:0000256" key="8">
    <source>
        <dbReference type="SAM" id="MobiDB-lite"/>
    </source>
</evidence>
<dbReference type="PRINTS" id="PR00359">
    <property type="entry name" value="BP450"/>
</dbReference>
<dbReference type="PANTHER" id="PTHR46696">
    <property type="entry name" value="P450, PUTATIVE (EUROFUNG)-RELATED"/>
    <property type="match status" value="1"/>
</dbReference>
<proteinExistence type="inferred from homology"/>
<dbReference type="AlphaFoldDB" id="A0A7K0BUU7"/>
<evidence type="ECO:0000256" key="5">
    <source>
        <dbReference type="ARBA" id="ARBA00023004"/>
    </source>
</evidence>
<dbReference type="GO" id="GO:0005506">
    <property type="term" value="F:iron ion binding"/>
    <property type="evidence" value="ECO:0007669"/>
    <property type="project" value="InterPro"/>
</dbReference>
<evidence type="ECO:0000313" key="9">
    <source>
        <dbReference type="EMBL" id="MQY04662.1"/>
    </source>
</evidence>
<feature type="region of interest" description="Disordered" evidence="8">
    <location>
        <begin position="63"/>
        <end position="84"/>
    </location>
</feature>
<evidence type="ECO:0000256" key="4">
    <source>
        <dbReference type="ARBA" id="ARBA00023002"/>
    </source>
</evidence>
<accession>A0A7K0BUU7</accession>
<dbReference type="GO" id="GO:0004497">
    <property type="term" value="F:monooxygenase activity"/>
    <property type="evidence" value="ECO:0007669"/>
    <property type="project" value="UniProtKB-KW"/>
</dbReference>
<dbReference type="Proteomes" id="UP000487268">
    <property type="component" value="Unassembled WGS sequence"/>
</dbReference>
<dbReference type="InterPro" id="IPR002397">
    <property type="entry name" value="Cyt_P450_B"/>
</dbReference>
<reference evidence="9 10" key="1">
    <citation type="submission" date="2019-10" db="EMBL/GenBank/DDBJ databases">
        <title>Actinomadura rubteroloni sp. nov. and Actinomadura macrotermitis sp. nov., isolated from the gut of fungus growing-termite Macrotermes natalensis.</title>
        <authorList>
            <person name="Benndorf R."/>
            <person name="Martin K."/>
            <person name="Kuefner M."/>
            <person name="De Beer W."/>
            <person name="Kaster A.-K."/>
            <person name="Vollmers J."/>
            <person name="Poulsen M."/>
            <person name="Beemelmanns C."/>
        </authorList>
    </citation>
    <scope>NUCLEOTIDE SEQUENCE [LARGE SCALE GENOMIC DNA]</scope>
    <source>
        <strain evidence="9 10">RB68</strain>
    </source>
</reference>
<dbReference type="EC" id="1.14.-.-" evidence="9"/>
<protein>
    <submittedName>
        <fullName evidence="9">Mycinamicin IV hydroxylase/epoxidase</fullName>
        <ecNumber evidence="9">1.14.-.-</ecNumber>
    </submittedName>
</protein>